<dbReference type="InterPro" id="IPR001789">
    <property type="entry name" value="Sig_transdc_resp-reg_receiver"/>
</dbReference>
<proteinExistence type="predicted"/>
<evidence type="ECO:0000259" key="4">
    <source>
        <dbReference type="PROSITE" id="PS50043"/>
    </source>
</evidence>
<evidence type="ECO:0000259" key="5">
    <source>
        <dbReference type="PROSITE" id="PS50110"/>
    </source>
</evidence>
<comment type="caution">
    <text evidence="6">The sequence shown here is derived from an EMBL/GenBank/DDBJ whole genome shotgun (WGS) entry which is preliminary data.</text>
</comment>
<dbReference type="InterPro" id="IPR058245">
    <property type="entry name" value="NreC/VraR/RcsB-like_REC"/>
</dbReference>
<dbReference type="PANTHER" id="PTHR43214:SF43">
    <property type="entry name" value="TWO-COMPONENT RESPONSE REGULATOR"/>
    <property type="match status" value="1"/>
</dbReference>
<dbReference type="PRINTS" id="PR00038">
    <property type="entry name" value="HTHLUXR"/>
</dbReference>
<feature type="domain" description="Response regulatory" evidence="5">
    <location>
        <begin position="5"/>
        <end position="122"/>
    </location>
</feature>
<dbReference type="SMART" id="SM00448">
    <property type="entry name" value="REC"/>
    <property type="match status" value="1"/>
</dbReference>
<dbReference type="Pfam" id="PF00072">
    <property type="entry name" value="Response_reg"/>
    <property type="match status" value="1"/>
</dbReference>
<dbReference type="PANTHER" id="PTHR43214">
    <property type="entry name" value="TWO-COMPONENT RESPONSE REGULATOR"/>
    <property type="match status" value="1"/>
</dbReference>
<dbReference type="PROSITE" id="PS50043">
    <property type="entry name" value="HTH_LUXR_2"/>
    <property type="match status" value="1"/>
</dbReference>
<keyword evidence="2" id="KW-0238">DNA-binding</keyword>
<protein>
    <submittedName>
        <fullName evidence="6">Response regulator</fullName>
    </submittedName>
</protein>
<evidence type="ECO:0000256" key="2">
    <source>
        <dbReference type="ARBA" id="ARBA00023125"/>
    </source>
</evidence>
<dbReference type="InterPro" id="IPR011006">
    <property type="entry name" value="CheY-like_superfamily"/>
</dbReference>
<gene>
    <name evidence="6" type="ORF">ACFPFU_22395</name>
</gene>
<organism evidence="6 7">
    <name type="scientific">Negadavirga shengliensis</name>
    <dbReference type="NCBI Taxonomy" id="1389218"/>
    <lineage>
        <taxon>Bacteria</taxon>
        <taxon>Pseudomonadati</taxon>
        <taxon>Bacteroidota</taxon>
        <taxon>Cytophagia</taxon>
        <taxon>Cytophagales</taxon>
        <taxon>Cyclobacteriaceae</taxon>
        <taxon>Negadavirga</taxon>
    </lineage>
</organism>
<dbReference type="Proteomes" id="UP001595818">
    <property type="component" value="Unassembled WGS sequence"/>
</dbReference>
<name>A0ABV9T6T7_9BACT</name>
<accession>A0ABV9T6T7</accession>
<dbReference type="InterPro" id="IPR016032">
    <property type="entry name" value="Sig_transdc_resp-reg_C-effctor"/>
</dbReference>
<dbReference type="InterPro" id="IPR039420">
    <property type="entry name" value="WalR-like"/>
</dbReference>
<feature type="modified residue" description="4-aspartylphosphate" evidence="3">
    <location>
        <position position="56"/>
    </location>
</feature>
<sequence>MDPTKIVLADDHTVVRSGIRTLLENENDLEIVGEAANGEEAIQVVRELKPDLLIIDIRMPIMNGLDATKVLSEDAENRTKALILSMHDDEDYILQAVESGASGYLLKDTSKEEFIKAIHTVREGGKYFSGDISKVLVNQYLNLKKDSAPKNHSGHHGFDITKREKQILAMIADGMGNKEIADNLGKSIRTIETHRFNIMKKLKVNNVVELLKKVEDEPGLKAFISN</sequence>
<dbReference type="Pfam" id="PF00196">
    <property type="entry name" value="GerE"/>
    <property type="match status" value="1"/>
</dbReference>
<dbReference type="CDD" id="cd17535">
    <property type="entry name" value="REC_NarL-like"/>
    <property type="match status" value="1"/>
</dbReference>
<evidence type="ECO:0000313" key="7">
    <source>
        <dbReference type="Proteomes" id="UP001595818"/>
    </source>
</evidence>
<dbReference type="InterPro" id="IPR000792">
    <property type="entry name" value="Tscrpt_reg_LuxR_C"/>
</dbReference>
<evidence type="ECO:0000256" key="1">
    <source>
        <dbReference type="ARBA" id="ARBA00022553"/>
    </source>
</evidence>
<evidence type="ECO:0000313" key="6">
    <source>
        <dbReference type="EMBL" id="MFC4874471.1"/>
    </source>
</evidence>
<keyword evidence="7" id="KW-1185">Reference proteome</keyword>
<dbReference type="CDD" id="cd06170">
    <property type="entry name" value="LuxR_C_like"/>
    <property type="match status" value="1"/>
</dbReference>
<dbReference type="RefSeq" id="WP_377068348.1">
    <property type="nucleotide sequence ID" value="NZ_JBHSJJ010000018.1"/>
</dbReference>
<dbReference type="PROSITE" id="PS50110">
    <property type="entry name" value="RESPONSE_REGULATORY"/>
    <property type="match status" value="1"/>
</dbReference>
<dbReference type="Gene3D" id="3.40.50.2300">
    <property type="match status" value="1"/>
</dbReference>
<dbReference type="SUPFAM" id="SSF46894">
    <property type="entry name" value="C-terminal effector domain of the bipartite response regulators"/>
    <property type="match status" value="1"/>
</dbReference>
<evidence type="ECO:0000256" key="3">
    <source>
        <dbReference type="PROSITE-ProRule" id="PRU00169"/>
    </source>
</evidence>
<dbReference type="EMBL" id="JBHSJJ010000018">
    <property type="protein sequence ID" value="MFC4874471.1"/>
    <property type="molecule type" value="Genomic_DNA"/>
</dbReference>
<dbReference type="SMART" id="SM00421">
    <property type="entry name" value="HTH_LUXR"/>
    <property type="match status" value="1"/>
</dbReference>
<reference evidence="7" key="1">
    <citation type="journal article" date="2019" name="Int. J. Syst. Evol. Microbiol.">
        <title>The Global Catalogue of Microorganisms (GCM) 10K type strain sequencing project: providing services to taxonomists for standard genome sequencing and annotation.</title>
        <authorList>
            <consortium name="The Broad Institute Genomics Platform"/>
            <consortium name="The Broad Institute Genome Sequencing Center for Infectious Disease"/>
            <person name="Wu L."/>
            <person name="Ma J."/>
        </authorList>
    </citation>
    <scope>NUCLEOTIDE SEQUENCE [LARGE SCALE GENOMIC DNA]</scope>
    <source>
        <strain evidence="7">CGMCC 4.7466</strain>
    </source>
</reference>
<dbReference type="SUPFAM" id="SSF52172">
    <property type="entry name" value="CheY-like"/>
    <property type="match status" value="1"/>
</dbReference>
<feature type="domain" description="HTH luxR-type" evidence="4">
    <location>
        <begin position="153"/>
        <end position="218"/>
    </location>
</feature>
<keyword evidence="1 3" id="KW-0597">Phosphoprotein</keyword>